<keyword evidence="2" id="KW-0732">Signal</keyword>
<dbReference type="OrthoDB" id="7666115at2"/>
<dbReference type="STRING" id="282683.SAMN04488105_109160"/>
<evidence type="ECO:0000313" key="4">
    <source>
        <dbReference type="Proteomes" id="UP000198994"/>
    </source>
</evidence>
<dbReference type="EMBL" id="FNAV01000009">
    <property type="protein sequence ID" value="SDE90693.1"/>
    <property type="molecule type" value="Genomic_DNA"/>
</dbReference>
<accession>A0A1G7GRM1</accession>
<dbReference type="AlphaFoldDB" id="A0A1G7GRM1"/>
<feature type="compositionally biased region" description="Basic and acidic residues" evidence="1">
    <location>
        <begin position="47"/>
        <end position="57"/>
    </location>
</feature>
<gene>
    <name evidence="3" type="ORF">SAMN04488105_109160</name>
</gene>
<dbReference type="Proteomes" id="UP000198994">
    <property type="component" value="Unassembled WGS sequence"/>
</dbReference>
<proteinExistence type="predicted"/>
<reference evidence="4" key="1">
    <citation type="submission" date="2016-10" db="EMBL/GenBank/DDBJ databases">
        <authorList>
            <person name="Varghese N."/>
            <person name="Submissions S."/>
        </authorList>
    </citation>
    <scope>NUCLEOTIDE SEQUENCE [LARGE SCALE GENOMIC DNA]</scope>
    <source>
        <strain evidence="4">DSM 10146</strain>
    </source>
</reference>
<dbReference type="RefSeq" id="WP_089960659.1">
    <property type="nucleotide sequence ID" value="NZ_FNAV01000009.1"/>
</dbReference>
<feature type="region of interest" description="Disordered" evidence="1">
    <location>
        <begin position="31"/>
        <end position="57"/>
    </location>
</feature>
<feature type="chain" id="PRO_5011585821" evidence="2">
    <location>
        <begin position="24"/>
        <end position="121"/>
    </location>
</feature>
<sequence length="121" mass="13507">MFRKLALIALSATALSLPVAAVAGPKGCPPGLASKGCVPPGQAKKMRSYDHDRDRDHREVRREYYRTGDRITGDYVVIRDPSRYGLRPDDTYYRSNDRVYRVDPDTRKVLDVIGAIAALAN</sequence>
<organism evidence="3 4">
    <name type="scientific">Salipiger thiooxidans</name>
    <dbReference type="NCBI Taxonomy" id="282683"/>
    <lineage>
        <taxon>Bacteria</taxon>
        <taxon>Pseudomonadati</taxon>
        <taxon>Pseudomonadota</taxon>
        <taxon>Alphaproteobacteria</taxon>
        <taxon>Rhodobacterales</taxon>
        <taxon>Roseobacteraceae</taxon>
        <taxon>Salipiger</taxon>
    </lineage>
</organism>
<evidence type="ECO:0000313" key="3">
    <source>
        <dbReference type="EMBL" id="SDE90693.1"/>
    </source>
</evidence>
<evidence type="ECO:0000256" key="1">
    <source>
        <dbReference type="SAM" id="MobiDB-lite"/>
    </source>
</evidence>
<feature type="signal peptide" evidence="2">
    <location>
        <begin position="1"/>
        <end position="23"/>
    </location>
</feature>
<evidence type="ECO:0000256" key="2">
    <source>
        <dbReference type="SAM" id="SignalP"/>
    </source>
</evidence>
<protein>
    <submittedName>
        <fullName evidence="3">Regulator RcnB of Ni and Co efflux</fullName>
    </submittedName>
</protein>
<name>A0A1G7GRM1_9RHOB</name>
<keyword evidence="4" id="KW-1185">Reference proteome</keyword>